<comment type="caution">
    <text evidence="3">The sequence shown here is derived from an EMBL/GenBank/DDBJ whole genome shotgun (WGS) entry which is preliminary data.</text>
</comment>
<feature type="chain" id="PRO_5042214075" evidence="2">
    <location>
        <begin position="23"/>
        <end position="196"/>
    </location>
</feature>
<evidence type="ECO:0000313" key="3">
    <source>
        <dbReference type="EMBL" id="KAI9246753.1"/>
    </source>
</evidence>
<dbReference type="Proteomes" id="UP001209540">
    <property type="component" value="Unassembled WGS sequence"/>
</dbReference>
<feature type="region of interest" description="Disordered" evidence="1">
    <location>
        <begin position="147"/>
        <end position="171"/>
    </location>
</feature>
<evidence type="ECO:0000256" key="2">
    <source>
        <dbReference type="SAM" id="SignalP"/>
    </source>
</evidence>
<name>A0AAD5JYI9_9FUNG</name>
<feature type="compositionally biased region" description="Low complexity" evidence="1">
    <location>
        <begin position="147"/>
        <end position="163"/>
    </location>
</feature>
<accession>A0AAD5JYI9</accession>
<proteinExistence type="predicted"/>
<feature type="signal peptide" evidence="2">
    <location>
        <begin position="1"/>
        <end position="22"/>
    </location>
</feature>
<dbReference type="AlphaFoldDB" id="A0AAD5JYI9"/>
<protein>
    <submittedName>
        <fullName evidence="3">Uncharacterized protein</fullName>
    </submittedName>
</protein>
<evidence type="ECO:0000313" key="4">
    <source>
        <dbReference type="Proteomes" id="UP001209540"/>
    </source>
</evidence>
<gene>
    <name evidence="3" type="ORF">BDA99DRAFT_526853</name>
</gene>
<organism evidence="3 4">
    <name type="scientific">Phascolomyces articulosus</name>
    <dbReference type="NCBI Taxonomy" id="60185"/>
    <lineage>
        <taxon>Eukaryota</taxon>
        <taxon>Fungi</taxon>
        <taxon>Fungi incertae sedis</taxon>
        <taxon>Mucoromycota</taxon>
        <taxon>Mucoromycotina</taxon>
        <taxon>Mucoromycetes</taxon>
        <taxon>Mucorales</taxon>
        <taxon>Lichtheimiaceae</taxon>
        <taxon>Phascolomyces</taxon>
    </lineage>
</organism>
<keyword evidence="4" id="KW-1185">Reference proteome</keyword>
<evidence type="ECO:0000256" key="1">
    <source>
        <dbReference type="SAM" id="MobiDB-lite"/>
    </source>
</evidence>
<keyword evidence="2" id="KW-0732">Signal</keyword>
<reference evidence="3" key="2">
    <citation type="submission" date="2023-02" db="EMBL/GenBank/DDBJ databases">
        <authorList>
            <consortium name="DOE Joint Genome Institute"/>
            <person name="Mondo S.J."/>
            <person name="Chang Y."/>
            <person name="Wang Y."/>
            <person name="Ahrendt S."/>
            <person name="Andreopoulos W."/>
            <person name="Barry K."/>
            <person name="Beard J."/>
            <person name="Benny G.L."/>
            <person name="Blankenship S."/>
            <person name="Bonito G."/>
            <person name="Cuomo C."/>
            <person name="Desiro A."/>
            <person name="Gervers K.A."/>
            <person name="Hundley H."/>
            <person name="Kuo A."/>
            <person name="LaButti K."/>
            <person name="Lang B.F."/>
            <person name="Lipzen A."/>
            <person name="O'Donnell K."/>
            <person name="Pangilinan J."/>
            <person name="Reynolds N."/>
            <person name="Sandor L."/>
            <person name="Smith M.W."/>
            <person name="Tsang A."/>
            <person name="Grigoriev I.V."/>
            <person name="Stajich J.E."/>
            <person name="Spatafora J.W."/>
        </authorList>
    </citation>
    <scope>NUCLEOTIDE SEQUENCE</scope>
    <source>
        <strain evidence="3">RSA 2281</strain>
    </source>
</reference>
<dbReference type="EMBL" id="JAIXMP010000045">
    <property type="protein sequence ID" value="KAI9246753.1"/>
    <property type="molecule type" value="Genomic_DNA"/>
</dbReference>
<sequence length="196" mass="19688">MVRLLSLPALGALLYAATSVSALKASDDGQFNIQSPNSFGIFVAGQILPVTYQMDDSVASSFGLNVYFASTGTNATTTAIAAPADVTRDAASKLPESGSTSIYQHTVNYALPATTVAGDYQIIFESTNTKVNTTVPVTIRAAAPSSSSIASSSASPTSSAKASGDAQTDESGSGQLTVSASFLGAVIASVAAVAAF</sequence>
<reference evidence="3" key="1">
    <citation type="journal article" date="2022" name="IScience">
        <title>Evolution of zygomycete secretomes and the origins of terrestrial fungal ecologies.</title>
        <authorList>
            <person name="Chang Y."/>
            <person name="Wang Y."/>
            <person name="Mondo S."/>
            <person name="Ahrendt S."/>
            <person name="Andreopoulos W."/>
            <person name="Barry K."/>
            <person name="Beard J."/>
            <person name="Benny G.L."/>
            <person name="Blankenship S."/>
            <person name="Bonito G."/>
            <person name="Cuomo C."/>
            <person name="Desiro A."/>
            <person name="Gervers K.A."/>
            <person name="Hundley H."/>
            <person name="Kuo A."/>
            <person name="LaButti K."/>
            <person name="Lang B.F."/>
            <person name="Lipzen A."/>
            <person name="O'Donnell K."/>
            <person name="Pangilinan J."/>
            <person name="Reynolds N."/>
            <person name="Sandor L."/>
            <person name="Smith M.E."/>
            <person name="Tsang A."/>
            <person name="Grigoriev I.V."/>
            <person name="Stajich J.E."/>
            <person name="Spatafora J.W."/>
        </authorList>
    </citation>
    <scope>NUCLEOTIDE SEQUENCE</scope>
    <source>
        <strain evidence="3">RSA 2281</strain>
    </source>
</reference>